<sequence length="56" mass="6279">TGTNSQGNHWCHRGPSEANGGNYHYSNTDSSYYYQNRNGSTYYNDGHGNTKYTPPS</sequence>
<protein>
    <submittedName>
        <fullName evidence="2">Uncharacterized protein</fullName>
    </submittedName>
</protein>
<organism evidence="2 3">
    <name type="scientific">Gigaspora rosea</name>
    <dbReference type="NCBI Taxonomy" id="44941"/>
    <lineage>
        <taxon>Eukaryota</taxon>
        <taxon>Fungi</taxon>
        <taxon>Fungi incertae sedis</taxon>
        <taxon>Mucoromycota</taxon>
        <taxon>Glomeromycotina</taxon>
        <taxon>Glomeromycetes</taxon>
        <taxon>Diversisporales</taxon>
        <taxon>Gigasporaceae</taxon>
        <taxon>Gigaspora</taxon>
    </lineage>
</organism>
<name>A0A397UVJ9_9GLOM</name>
<comment type="caution">
    <text evidence="2">The sequence shown here is derived from an EMBL/GenBank/DDBJ whole genome shotgun (WGS) entry which is preliminary data.</text>
</comment>
<feature type="compositionally biased region" description="Polar residues" evidence="1">
    <location>
        <begin position="24"/>
        <end position="43"/>
    </location>
</feature>
<dbReference type="OrthoDB" id="5415522at2759"/>
<reference evidence="2 3" key="1">
    <citation type="submission" date="2018-06" db="EMBL/GenBank/DDBJ databases">
        <title>Comparative genomics reveals the genomic features of Rhizophagus irregularis, R. cerebriforme, R. diaphanum and Gigaspora rosea, and their symbiotic lifestyle signature.</title>
        <authorList>
            <person name="Morin E."/>
            <person name="San Clemente H."/>
            <person name="Chen E.C.H."/>
            <person name="De La Providencia I."/>
            <person name="Hainaut M."/>
            <person name="Kuo A."/>
            <person name="Kohler A."/>
            <person name="Murat C."/>
            <person name="Tang N."/>
            <person name="Roy S."/>
            <person name="Loubradou J."/>
            <person name="Henrissat B."/>
            <person name="Grigoriev I.V."/>
            <person name="Corradi N."/>
            <person name="Roux C."/>
            <person name="Martin F.M."/>
        </authorList>
    </citation>
    <scope>NUCLEOTIDE SEQUENCE [LARGE SCALE GENOMIC DNA]</scope>
    <source>
        <strain evidence="2 3">DAOM 194757</strain>
    </source>
</reference>
<evidence type="ECO:0000256" key="1">
    <source>
        <dbReference type="SAM" id="MobiDB-lite"/>
    </source>
</evidence>
<keyword evidence="3" id="KW-1185">Reference proteome</keyword>
<evidence type="ECO:0000313" key="2">
    <source>
        <dbReference type="EMBL" id="RIB13197.1"/>
    </source>
</evidence>
<gene>
    <name evidence="2" type="ORF">C2G38_1902162</name>
</gene>
<dbReference type="EMBL" id="QKWP01000947">
    <property type="protein sequence ID" value="RIB13197.1"/>
    <property type="molecule type" value="Genomic_DNA"/>
</dbReference>
<feature type="non-terminal residue" evidence="2">
    <location>
        <position position="56"/>
    </location>
</feature>
<feature type="non-terminal residue" evidence="2">
    <location>
        <position position="1"/>
    </location>
</feature>
<feature type="region of interest" description="Disordered" evidence="1">
    <location>
        <begin position="1"/>
        <end position="56"/>
    </location>
</feature>
<evidence type="ECO:0000313" key="3">
    <source>
        <dbReference type="Proteomes" id="UP000266673"/>
    </source>
</evidence>
<proteinExistence type="predicted"/>
<accession>A0A397UVJ9</accession>
<dbReference type="AlphaFoldDB" id="A0A397UVJ9"/>
<dbReference type="Proteomes" id="UP000266673">
    <property type="component" value="Unassembled WGS sequence"/>
</dbReference>
<dbReference type="STRING" id="44941.A0A397UVJ9"/>